<gene>
    <name evidence="1" type="ORF">Vadar_007481</name>
</gene>
<proteinExistence type="predicted"/>
<dbReference type="EMBL" id="CM037161">
    <property type="protein sequence ID" value="KAH7853868.1"/>
    <property type="molecule type" value="Genomic_DNA"/>
</dbReference>
<organism evidence="1 2">
    <name type="scientific">Vaccinium darrowii</name>
    <dbReference type="NCBI Taxonomy" id="229202"/>
    <lineage>
        <taxon>Eukaryota</taxon>
        <taxon>Viridiplantae</taxon>
        <taxon>Streptophyta</taxon>
        <taxon>Embryophyta</taxon>
        <taxon>Tracheophyta</taxon>
        <taxon>Spermatophyta</taxon>
        <taxon>Magnoliopsida</taxon>
        <taxon>eudicotyledons</taxon>
        <taxon>Gunneridae</taxon>
        <taxon>Pentapetalae</taxon>
        <taxon>asterids</taxon>
        <taxon>Ericales</taxon>
        <taxon>Ericaceae</taxon>
        <taxon>Vaccinioideae</taxon>
        <taxon>Vaccinieae</taxon>
        <taxon>Vaccinium</taxon>
    </lineage>
</organism>
<evidence type="ECO:0000313" key="2">
    <source>
        <dbReference type="Proteomes" id="UP000828048"/>
    </source>
</evidence>
<protein>
    <submittedName>
        <fullName evidence="1">Uncharacterized protein</fullName>
    </submittedName>
</protein>
<reference evidence="1 2" key="1">
    <citation type="journal article" date="2021" name="Hortic Res">
        <title>High-quality reference genome and annotation aids understanding of berry development for evergreen blueberry (Vaccinium darrowii).</title>
        <authorList>
            <person name="Yu J."/>
            <person name="Hulse-Kemp A.M."/>
            <person name="Babiker E."/>
            <person name="Staton M."/>
        </authorList>
    </citation>
    <scope>NUCLEOTIDE SEQUENCE [LARGE SCALE GENOMIC DNA]</scope>
    <source>
        <strain evidence="2">cv. NJ 8807/NJ 8810</strain>
        <tissue evidence="1">Young leaf</tissue>
    </source>
</reference>
<comment type="caution">
    <text evidence="1">The sequence shown here is derived from an EMBL/GenBank/DDBJ whole genome shotgun (WGS) entry which is preliminary data.</text>
</comment>
<sequence length="423" mass="48873">METKNNMNKLESIRKRLQFQGCHYVDPQGLAGGLALWWTSEVNLSILSSSKNIISASISNFLNQNSWLLSCVYADTLFSRRIDNWNELQLVGSNFRGPWVCIADFNEVSSIWEKQGGREVCSNHMECFNNFVSDSGLIDLEFKGINYTWTNKRVGDDNIRERIDKAFANTEWRLKFPLAQVFHEPIVGSDHAPLILNCCVPLKKVKKVFKFESLWTTSPNCRDVISSSWSYLGPGSFMFSWNKKLKNCRKALKIWSKEEFGNNKVKLAKLKSQLYNLQLAKPTAENIQAQKSVISEMEMAHTREEMYLHQRSRINWLNYGDRNSSFFHATLVQRRQRNQIIRLKGDDGVWISDENDINHCLEDYFSKLFKDKGDRAMEPVLRNVNRRVTAEMNDKLLMPLTQEEIKIATFQMGALKAPGLTLS</sequence>
<dbReference type="Proteomes" id="UP000828048">
    <property type="component" value="Chromosome 11"/>
</dbReference>
<name>A0ACB7YKC1_9ERIC</name>
<keyword evidence="2" id="KW-1185">Reference proteome</keyword>
<accession>A0ACB7YKC1</accession>
<evidence type="ECO:0000313" key="1">
    <source>
        <dbReference type="EMBL" id="KAH7853868.1"/>
    </source>
</evidence>